<gene>
    <name evidence="6" type="ORF">Fcan01_23887</name>
</gene>
<dbReference type="InterPro" id="IPR019691">
    <property type="entry name" value="DUF2585"/>
</dbReference>
<dbReference type="OrthoDB" id="10064398at2759"/>
<evidence type="ECO:0000256" key="4">
    <source>
        <dbReference type="ARBA" id="ARBA00023136"/>
    </source>
</evidence>
<evidence type="ECO:0000256" key="2">
    <source>
        <dbReference type="ARBA" id="ARBA00022692"/>
    </source>
</evidence>
<dbReference type="Proteomes" id="UP000198287">
    <property type="component" value="Unassembled WGS sequence"/>
</dbReference>
<protein>
    <submittedName>
        <fullName evidence="6">Uncharacterized protein</fullName>
    </submittedName>
</protein>
<comment type="caution">
    <text evidence="6">The sequence shown here is derived from an EMBL/GenBank/DDBJ whole genome shotgun (WGS) entry which is preliminary data.</text>
</comment>
<feature type="transmembrane region" description="Helical" evidence="5">
    <location>
        <begin position="101"/>
        <end position="120"/>
    </location>
</feature>
<evidence type="ECO:0000256" key="1">
    <source>
        <dbReference type="ARBA" id="ARBA00022475"/>
    </source>
</evidence>
<dbReference type="Pfam" id="PF10755">
    <property type="entry name" value="DUF2585"/>
    <property type="match status" value="1"/>
</dbReference>
<dbReference type="AlphaFoldDB" id="A0A226D914"/>
<keyword evidence="3 5" id="KW-1133">Transmembrane helix</keyword>
<keyword evidence="7" id="KW-1185">Reference proteome</keyword>
<feature type="transmembrane region" description="Helical" evidence="5">
    <location>
        <begin position="178"/>
        <end position="203"/>
    </location>
</feature>
<reference evidence="6 7" key="1">
    <citation type="submission" date="2015-12" db="EMBL/GenBank/DDBJ databases">
        <title>The genome of Folsomia candida.</title>
        <authorList>
            <person name="Faddeeva A."/>
            <person name="Derks M.F."/>
            <person name="Anvar Y."/>
            <person name="Smit S."/>
            <person name="Van Straalen N."/>
            <person name="Roelofs D."/>
        </authorList>
    </citation>
    <scope>NUCLEOTIDE SEQUENCE [LARGE SCALE GENOMIC DNA]</scope>
    <source>
        <strain evidence="6 7">VU population</strain>
        <tissue evidence="6">Whole body</tissue>
    </source>
</reference>
<evidence type="ECO:0000256" key="5">
    <source>
        <dbReference type="SAM" id="Phobius"/>
    </source>
</evidence>
<dbReference type="GO" id="GO:0005886">
    <property type="term" value="C:plasma membrane"/>
    <property type="evidence" value="ECO:0007669"/>
    <property type="project" value="InterPro"/>
</dbReference>
<keyword evidence="4 5" id="KW-0472">Membrane</keyword>
<keyword evidence="1" id="KW-1003">Cell membrane</keyword>
<evidence type="ECO:0000313" key="6">
    <source>
        <dbReference type="EMBL" id="OXA41633.1"/>
    </source>
</evidence>
<evidence type="ECO:0000313" key="7">
    <source>
        <dbReference type="Proteomes" id="UP000198287"/>
    </source>
</evidence>
<feature type="transmembrane region" description="Helical" evidence="5">
    <location>
        <begin position="44"/>
        <end position="64"/>
    </location>
</feature>
<sequence>MESLKITLIFLTVSFNSIFADFEVVITGPHSSSILEEDYLTTYIPIYVGVIVSLFTLLVIVLRLQGRPFLSESGFVRIWWGDIDSPENSQHVTDWYTFTHMLHGLIFFYLTYPLLIWVHFTVNYNFVIALVTEVVWEIVENTKCVIGRYRRTEGSTEYGGDSVLNSVFDTIAMSAGFWLAWIIPWYATVGLAVVEEVVLAIVIRDNLVLNMVQIVFRVKCVSDCQERGKRKRVTNGKVGEVKTEEEEEEMNV</sequence>
<evidence type="ECO:0000256" key="3">
    <source>
        <dbReference type="ARBA" id="ARBA00022989"/>
    </source>
</evidence>
<accession>A0A226D914</accession>
<proteinExistence type="predicted"/>
<keyword evidence="2 5" id="KW-0812">Transmembrane</keyword>
<organism evidence="6 7">
    <name type="scientific">Folsomia candida</name>
    <name type="common">Springtail</name>
    <dbReference type="NCBI Taxonomy" id="158441"/>
    <lineage>
        <taxon>Eukaryota</taxon>
        <taxon>Metazoa</taxon>
        <taxon>Ecdysozoa</taxon>
        <taxon>Arthropoda</taxon>
        <taxon>Hexapoda</taxon>
        <taxon>Collembola</taxon>
        <taxon>Entomobryomorpha</taxon>
        <taxon>Isotomoidea</taxon>
        <taxon>Isotomidae</taxon>
        <taxon>Proisotominae</taxon>
        <taxon>Folsomia</taxon>
    </lineage>
</organism>
<name>A0A226D914_FOLCA</name>
<dbReference type="EMBL" id="LNIX01000029">
    <property type="protein sequence ID" value="OXA41633.1"/>
    <property type="molecule type" value="Genomic_DNA"/>
</dbReference>